<evidence type="ECO:0000313" key="2">
    <source>
        <dbReference type="Proteomes" id="UP001596162"/>
    </source>
</evidence>
<comment type="caution">
    <text evidence="1">The sequence shown here is derived from an EMBL/GenBank/DDBJ whole genome shotgun (WGS) entry which is preliminary data.</text>
</comment>
<accession>A0ABW0C2E1</accession>
<dbReference type="Proteomes" id="UP001596162">
    <property type="component" value="Unassembled WGS sequence"/>
</dbReference>
<gene>
    <name evidence="1" type="ORF">ACFPH8_02335</name>
</gene>
<dbReference type="RefSeq" id="WP_376858306.1">
    <property type="nucleotide sequence ID" value="NZ_JBHSLA010000001.1"/>
</dbReference>
<protein>
    <recommendedName>
        <fullName evidence="3">Lipoprotein</fullName>
    </recommendedName>
</protein>
<proteinExistence type="predicted"/>
<organism evidence="1 2">
    <name type="scientific">Bizionia hallyeonensis</name>
    <dbReference type="NCBI Taxonomy" id="1123757"/>
    <lineage>
        <taxon>Bacteria</taxon>
        <taxon>Pseudomonadati</taxon>
        <taxon>Bacteroidota</taxon>
        <taxon>Flavobacteriia</taxon>
        <taxon>Flavobacteriales</taxon>
        <taxon>Flavobacteriaceae</taxon>
        <taxon>Bizionia</taxon>
    </lineage>
</organism>
<evidence type="ECO:0000313" key="1">
    <source>
        <dbReference type="EMBL" id="MFC5194158.1"/>
    </source>
</evidence>
<dbReference type="PROSITE" id="PS51257">
    <property type="entry name" value="PROKAR_LIPOPROTEIN"/>
    <property type="match status" value="1"/>
</dbReference>
<name>A0ABW0C2E1_9FLAO</name>
<evidence type="ECO:0008006" key="3">
    <source>
        <dbReference type="Google" id="ProtNLM"/>
    </source>
</evidence>
<keyword evidence="2" id="KW-1185">Reference proteome</keyword>
<reference evidence="2" key="1">
    <citation type="journal article" date="2019" name="Int. J. Syst. Evol. Microbiol.">
        <title>The Global Catalogue of Microorganisms (GCM) 10K type strain sequencing project: providing services to taxonomists for standard genome sequencing and annotation.</title>
        <authorList>
            <consortium name="The Broad Institute Genomics Platform"/>
            <consortium name="The Broad Institute Genome Sequencing Center for Infectious Disease"/>
            <person name="Wu L."/>
            <person name="Ma J."/>
        </authorList>
    </citation>
    <scope>NUCLEOTIDE SEQUENCE [LARGE SCALE GENOMIC DNA]</scope>
    <source>
        <strain evidence="2">JCM 17978</strain>
    </source>
</reference>
<sequence length="159" mass="18112">MRYPIVFVFLCGIVTIGCSVSKSKVPNTELVFQNKASFVVETVQFQPWISDINGNDSGYHIYITISENKNQVTLSRIYFKGFIAKIQVGKKGYFASIQTSSTDEADLIMSENQNDEYGNIPIQLPNNQFNFGENTCVITYIENGEVKYFEYPNMIKKEL</sequence>
<dbReference type="EMBL" id="JBHSLA010000001">
    <property type="protein sequence ID" value="MFC5194158.1"/>
    <property type="molecule type" value="Genomic_DNA"/>
</dbReference>